<accession>A0AAE9BUM4</accession>
<organism evidence="1 2">
    <name type="scientific">Erwinia phage pEa_SNUABM_16</name>
    <dbReference type="NCBI Taxonomy" id="2869544"/>
    <lineage>
        <taxon>Viruses</taxon>
        <taxon>Duplodnaviria</taxon>
        <taxon>Heunggongvirae</taxon>
        <taxon>Uroviricota</taxon>
        <taxon>Caudoviricetes</taxon>
        <taxon>Alexandravirus</taxon>
        <taxon>Alexandravirus SNUABM16</taxon>
    </lineage>
</organism>
<proteinExistence type="predicted"/>
<dbReference type="Proteomes" id="UP000827953">
    <property type="component" value="Segment"/>
</dbReference>
<gene>
    <name evidence="1" type="ORF">pEaSNUABM16_00167</name>
</gene>
<evidence type="ECO:0000313" key="1">
    <source>
        <dbReference type="EMBL" id="UAW96311.1"/>
    </source>
</evidence>
<evidence type="ECO:0000313" key="2">
    <source>
        <dbReference type="Proteomes" id="UP000827953"/>
    </source>
</evidence>
<dbReference type="EMBL" id="MZ443782">
    <property type="protein sequence ID" value="UAW96311.1"/>
    <property type="molecule type" value="Genomic_DNA"/>
</dbReference>
<name>A0AAE9BUM4_9CAUD</name>
<sequence length="120" mass="13610">MEFRTEYNLTLSQSAGRLLVKALVEYHETVMGSAFKPGILPTVFEVPGVLRIDNLVIIEDHSYSQVPNPIQKINVQLAVRPECLRGYAHKYEPRLAAETEELALNVKFVVWQRSPESVNT</sequence>
<protein>
    <submittedName>
        <fullName evidence="1">Uncharacterized protein</fullName>
    </submittedName>
</protein>
<keyword evidence="2" id="KW-1185">Reference proteome</keyword>
<reference evidence="1 2" key="1">
    <citation type="submission" date="2021-06" db="EMBL/GenBank/DDBJ databases">
        <title>Complete genome sequence of Erwinia phage pEa_SNUABM_16.</title>
        <authorList>
            <person name="Kim S.G."/>
            <person name="Park S.C."/>
        </authorList>
    </citation>
    <scope>NUCLEOTIDE SEQUENCE [LARGE SCALE GENOMIC DNA]</scope>
    <source>
        <strain evidence="2">pEa_SNUABM_16</strain>
    </source>
</reference>